<accession>A0A7C1NMZ6</accession>
<evidence type="ECO:0000256" key="7">
    <source>
        <dbReference type="ARBA" id="ARBA00023157"/>
    </source>
</evidence>
<dbReference type="GO" id="GO:0004222">
    <property type="term" value="F:metalloendopeptidase activity"/>
    <property type="evidence" value="ECO:0007669"/>
    <property type="project" value="InterPro"/>
</dbReference>
<comment type="caution">
    <text evidence="15">The sequence shown here is derived from an EMBL/GenBank/DDBJ whole genome shotgun (WGS) entry which is preliminary data.</text>
</comment>
<evidence type="ECO:0000256" key="9">
    <source>
        <dbReference type="PIRSR" id="PIRSR601548-1"/>
    </source>
</evidence>
<evidence type="ECO:0000256" key="6">
    <source>
        <dbReference type="ARBA" id="ARBA00023049"/>
    </source>
</evidence>
<evidence type="ECO:0000313" key="15">
    <source>
        <dbReference type="EMBL" id="HEB13943.1"/>
    </source>
</evidence>
<feature type="binding site" evidence="10">
    <location>
        <position position="326"/>
    </location>
    <ligand>
        <name>Zn(2+)</name>
        <dbReference type="ChEBI" id="CHEBI:29105"/>
        <label>1</label>
        <note>catalytic</note>
    </ligand>
</feature>
<evidence type="ECO:0000256" key="12">
    <source>
        <dbReference type="PIRSR" id="PIRSR601548-8"/>
    </source>
</evidence>
<evidence type="ECO:0000259" key="14">
    <source>
        <dbReference type="Pfam" id="PF01432"/>
    </source>
</evidence>
<dbReference type="GO" id="GO:0046872">
    <property type="term" value="F:metal ion binding"/>
    <property type="evidence" value="ECO:0007669"/>
    <property type="project" value="UniProtKB-UniRule"/>
</dbReference>
<feature type="domain" description="Peptidase M3A/M3B catalytic" evidence="14">
    <location>
        <begin position="285"/>
        <end position="531"/>
    </location>
</feature>
<evidence type="ECO:0000256" key="11">
    <source>
        <dbReference type="PIRSR" id="PIRSR601548-6"/>
    </source>
</evidence>
<feature type="binding site" evidence="10">
    <location>
        <position position="354"/>
    </location>
    <ligand>
        <name>Zn(2+)</name>
        <dbReference type="ChEBI" id="CHEBI:29105"/>
        <label>1</label>
        <note>catalytic</note>
    </ligand>
</feature>
<dbReference type="PANTHER" id="PTHR10514">
    <property type="entry name" value="ANGIOTENSIN-CONVERTING ENZYME"/>
    <property type="match status" value="1"/>
</dbReference>
<gene>
    <name evidence="15" type="ORF">ENI09_00835</name>
</gene>
<keyword evidence="5 10" id="KW-0862">Zinc</keyword>
<proteinExistence type="inferred from homology"/>
<dbReference type="GO" id="GO:0016020">
    <property type="term" value="C:membrane"/>
    <property type="evidence" value="ECO:0007669"/>
    <property type="project" value="InterPro"/>
</dbReference>
<dbReference type="Pfam" id="PF01401">
    <property type="entry name" value="Peptidase_M2"/>
    <property type="match status" value="1"/>
</dbReference>
<dbReference type="PANTHER" id="PTHR10514:SF27">
    <property type="entry name" value="ANGIOTENSIN-CONVERTING ENZYME"/>
    <property type="match status" value="1"/>
</dbReference>
<organism evidence="15">
    <name type="scientific">candidate division WWE3 bacterium</name>
    <dbReference type="NCBI Taxonomy" id="2053526"/>
    <lineage>
        <taxon>Bacteria</taxon>
        <taxon>Katanobacteria</taxon>
    </lineage>
</organism>
<dbReference type="Proteomes" id="UP000885744">
    <property type="component" value="Unassembled WGS sequence"/>
</dbReference>
<comment type="similarity">
    <text evidence="13">Belongs to the peptidase M3 family.</text>
</comment>
<dbReference type="InterPro" id="IPR001567">
    <property type="entry name" value="Pept_M3A_M3B_dom"/>
</dbReference>
<dbReference type="SUPFAM" id="SSF55486">
    <property type="entry name" value="Metalloproteases ('zincins'), catalytic domain"/>
    <property type="match status" value="1"/>
</dbReference>
<protein>
    <recommendedName>
        <fullName evidence="14">Peptidase M3A/M3B catalytic domain-containing protein</fullName>
    </recommendedName>
</protein>
<feature type="active site" description="Proton donor 2" evidence="11">
    <location>
        <position position="452"/>
    </location>
</feature>
<dbReference type="AlphaFoldDB" id="A0A7C1NMZ6"/>
<evidence type="ECO:0000256" key="5">
    <source>
        <dbReference type="ARBA" id="ARBA00022833"/>
    </source>
</evidence>
<dbReference type="GO" id="GO:0008241">
    <property type="term" value="F:peptidyl-dipeptidase activity"/>
    <property type="evidence" value="ECO:0007669"/>
    <property type="project" value="InterPro"/>
</dbReference>
<feature type="binding site" evidence="12">
    <location>
        <position position="354"/>
    </location>
    <ligand>
        <name>Zn(2+)</name>
        <dbReference type="ChEBI" id="CHEBI:29105"/>
        <label>2</label>
        <note>catalytic</note>
    </ligand>
</feature>
<feature type="active site" description="Proton acceptor 2" evidence="11">
    <location>
        <position position="327"/>
    </location>
</feature>
<evidence type="ECO:0000256" key="3">
    <source>
        <dbReference type="ARBA" id="ARBA00022729"/>
    </source>
</evidence>
<feature type="active site" description="Proton donor 1" evidence="9">
    <location>
        <position position="452"/>
    </location>
</feature>
<evidence type="ECO:0000256" key="13">
    <source>
        <dbReference type="RuleBase" id="RU003435"/>
    </source>
</evidence>
<dbReference type="GO" id="GO:0006508">
    <property type="term" value="P:proteolysis"/>
    <property type="evidence" value="ECO:0007669"/>
    <property type="project" value="UniProtKB-KW"/>
</dbReference>
<evidence type="ECO:0000256" key="4">
    <source>
        <dbReference type="ARBA" id="ARBA00022801"/>
    </source>
</evidence>
<reference evidence="15" key="1">
    <citation type="journal article" date="2020" name="mSystems">
        <title>Genome- and Community-Level Interaction Insights into Carbon Utilization and Element Cycling Functions of Hydrothermarchaeota in Hydrothermal Sediment.</title>
        <authorList>
            <person name="Zhou Z."/>
            <person name="Liu Y."/>
            <person name="Xu W."/>
            <person name="Pan J."/>
            <person name="Luo Z.H."/>
            <person name="Li M."/>
        </authorList>
    </citation>
    <scope>NUCLEOTIDE SEQUENCE [LARGE SCALE GENOMIC DNA]</scope>
    <source>
        <strain evidence="15">HyVt-365</strain>
    </source>
</reference>
<evidence type="ECO:0000256" key="10">
    <source>
        <dbReference type="PIRSR" id="PIRSR601548-3"/>
    </source>
</evidence>
<keyword evidence="7" id="KW-1015">Disulfide bond</keyword>
<comment type="cofactor">
    <cofactor evidence="13">
        <name>Zn(2+)</name>
        <dbReference type="ChEBI" id="CHEBI:29105"/>
    </cofactor>
    <text evidence="13">Binds 1 zinc ion.</text>
</comment>
<dbReference type="Gene3D" id="1.10.1370.30">
    <property type="match status" value="1"/>
</dbReference>
<keyword evidence="2 10" id="KW-0479">Metal-binding</keyword>
<keyword evidence="4 13" id="KW-0378">Hydrolase</keyword>
<dbReference type="EMBL" id="DRHH01000034">
    <property type="protein sequence ID" value="HEB13943.1"/>
    <property type="molecule type" value="Genomic_DNA"/>
</dbReference>
<keyword evidence="6 13" id="KW-0482">Metalloprotease</keyword>
<keyword evidence="1 13" id="KW-0645">Protease</keyword>
<dbReference type="Pfam" id="PF01432">
    <property type="entry name" value="Peptidase_M3"/>
    <property type="match status" value="1"/>
</dbReference>
<evidence type="ECO:0000256" key="2">
    <source>
        <dbReference type="ARBA" id="ARBA00022723"/>
    </source>
</evidence>
<feature type="active site" description="Proton acceptor 1" evidence="9">
    <location>
        <position position="327"/>
    </location>
</feature>
<evidence type="ECO:0000256" key="1">
    <source>
        <dbReference type="ARBA" id="ARBA00022670"/>
    </source>
</evidence>
<keyword evidence="8" id="KW-0325">Glycoprotein</keyword>
<feature type="binding site" evidence="10">
    <location>
        <position position="330"/>
    </location>
    <ligand>
        <name>Zn(2+)</name>
        <dbReference type="ChEBI" id="CHEBI:29105"/>
        <label>1</label>
        <note>catalytic</note>
    </ligand>
</feature>
<name>A0A7C1NMZ6_UNCKA</name>
<dbReference type="InterPro" id="IPR001548">
    <property type="entry name" value="Peptidase_M2"/>
</dbReference>
<feature type="binding site" evidence="12">
    <location>
        <position position="326"/>
    </location>
    <ligand>
        <name>Zn(2+)</name>
        <dbReference type="ChEBI" id="CHEBI:29105"/>
        <label>2</label>
        <note>catalytic</note>
    </ligand>
</feature>
<sequence length="532" mass="60842">MSVVTEFEAFLAEFIPGVTSLSKQVREAFWELATTGNEEAATRQADLVYRLRALFSDRAAYERLVAWQESGEIENPLLARQLDVLINTFKGNMLPSEVLAEISRRETELDKIYSTFRPEFEGQSATENDIKGVLTTETSVDRRKAAWNASKEIGLAMAPGIRELVALRNEGARALGYSDFWRMSMKLQEIDPDWLLPMFENLAEVSDPAYQMVLQEVNGVLARRFDVGEEELGPWAWGDPFCQENPLGVAELNRLVAETGTDIVEVGTRFYNSLGFNVHEVIARSDLYEREGKNQHGFCEDFDREGDVRFLVNLRPTMRWLETFLHEMGHAVHFLGFDQDLPWLLRDTSIITAEAMAILAGGQIYQPEFLRALVTSGDENFEPLVIEAGAGYRRWNLIFSRWVLVMVNFEAQMYANPDQDLNRLWWSLVERYQGIRPPEGREDKEDWAAKYHVALAPAYYQCYLLGNLFTVMLQDEINLITDFEGMYGHPEVGSFLSEKLFSPGDRMSWDSLVSHVLGEELSPKAWLREYAS</sequence>
<keyword evidence="3" id="KW-0732">Signal</keyword>
<evidence type="ECO:0000256" key="8">
    <source>
        <dbReference type="ARBA" id="ARBA00023180"/>
    </source>
</evidence>
<feature type="binding site" evidence="12">
    <location>
        <position position="330"/>
    </location>
    <ligand>
        <name>Zn(2+)</name>
        <dbReference type="ChEBI" id="CHEBI:29105"/>
        <label>2</label>
        <note>catalytic</note>
    </ligand>
</feature>